<evidence type="ECO:0000313" key="2">
    <source>
        <dbReference type="Proteomes" id="UP000284178"/>
    </source>
</evidence>
<dbReference type="EMBL" id="QRUP01000011">
    <property type="protein sequence ID" value="RGR73543.1"/>
    <property type="molecule type" value="Genomic_DNA"/>
</dbReference>
<organism evidence="1 2">
    <name type="scientific">Holdemania filiformis</name>
    <dbReference type="NCBI Taxonomy" id="61171"/>
    <lineage>
        <taxon>Bacteria</taxon>
        <taxon>Bacillati</taxon>
        <taxon>Bacillota</taxon>
        <taxon>Erysipelotrichia</taxon>
        <taxon>Erysipelotrichales</taxon>
        <taxon>Erysipelotrichaceae</taxon>
        <taxon>Holdemania</taxon>
    </lineage>
</organism>
<dbReference type="RefSeq" id="WP_117895108.1">
    <property type="nucleotide sequence ID" value="NZ_CABJCV010000011.1"/>
</dbReference>
<keyword evidence="2" id="KW-1185">Reference proteome</keyword>
<name>A0A412FZC5_9FIRM</name>
<dbReference type="Proteomes" id="UP000284178">
    <property type="component" value="Unassembled WGS sequence"/>
</dbReference>
<sequence>MKKAVLFGILVCLGLGMTALIMIPEEVKTPLILQTFSYSRAASEEPLPYRTAQETITTFLEAQDTVFVHPEEISENGVSWMISKTDDGSPKVQNDTYEMTYDQEGNLLSRVLVPYSTEVIEAQPIVMSYGSEVKEEAYFYSSRVTSYGADCVGCGGGTPAGIAISTTGVRQSDGTWKDGITYDGYYLIAASSTLPLCTLVEISDHKFNGQGLTPGEPFLAVVADRGGAVQGSTIDLFTGSEYYPSVRNGKRSNVKVSIVDFGRKRTNGCRFN</sequence>
<accession>A0A412FZC5</accession>
<dbReference type="GeneID" id="83015726"/>
<evidence type="ECO:0008006" key="3">
    <source>
        <dbReference type="Google" id="ProtNLM"/>
    </source>
</evidence>
<evidence type="ECO:0000313" key="1">
    <source>
        <dbReference type="EMBL" id="RGR73543.1"/>
    </source>
</evidence>
<gene>
    <name evidence="1" type="ORF">DWY25_09965</name>
</gene>
<comment type="caution">
    <text evidence="1">The sequence shown here is derived from an EMBL/GenBank/DDBJ whole genome shotgun (WGS) entry which is preliminary data.</text>
</comment>
<dbReference type="AlphaFoldDB" id="A0A412FZC5"/>
<proteinExistence type="predicted"/>
<protein>
    <recommendedName>
        <fullName evidence="3">3D domain-containing protein</fullName>
    </recommendedName>
</protein>
<reference evidence="1 2" key="1">
    <citation type="submission" date="2018-08" db="EMBL/GenBank/DDBJ databases">
        <title>A genome reference for cultivated species of the human gut microbiota.</title>
        <authorList>
            <person name="Zou Y."/>
            <person name="Xue W."/>
            <person name="Luo G."/>
        </authorList>
    </citation>
    <scope>NUCLEOTIDE SEQUENCE [LARGE SCALE GENOMIC DNA]</scope>
    <source>
        <strain evidence="1 2">AF24-29</strain>
    </source>
</reference>